<evidence type="ECO:0008006" key="6">
    <source>
        <dbReference type="Google" id="ProtNLM"/>
    </source>
</evidence>
<comment type="caution">
    <text evidence="4">The sequence shown here is derived from an EMBL/GenBank/DDBJ whole genome shotgun (WGS) entry which is preliminary data.</text>
</comment>
<keyword evidence="2 3" id="KW-0732">Signal</keyword>
<evidence type="ECO:0000313" key="4">
    <source>
        <dbReference type="EMBL" id="PWI34801.1"/>
    </source>
</evidence>
<proteinExistence type="inferred from homology"/>
<accession>A0A2U3BDD9</accession>
<dbReference type="RefSeq" id="WP_109317956.1">
    <property type="nucleotide sequence ID" value="NZ_QFWT01000001.1"/>
</dbReference>
<evidence type="ECO:0000313" key="5">
    <source>
        <dbReference type="Proteomes" id="UP000245362"/>
    </source>
</evidence>
<dbReference type="PANTHER" id="PTHR38108:SF1">
    <property type="entry name" value="UPF0319 PROTEIN YCCT"/>
    <property type="match status" value="1"/>
</dbReference>
<protein>
    <recommendedName>
        <fullName evidence="6">DUF2057 domain-containing protein</fullName>
    </recommendedName>
</protein>
<evidence type="ECO:0000256" key="3">
    <source>
        <dbReference type="SAM" id="SignalP"/>
    </source>
</evidence>
<name>A0A2U3BDD9_9VIBR</name>
<dbReference type="PANTHER" id="PTHR38108">
    <property type="entry name" value="UPF0319 PROTEIN YCCT"/>
    <property type="match status" value="1"/>
</dbReference>
<dbReference type="Proteomes" id="UP000245362">
    <property type="component" value="Unassembled WGS sequence"/>
</dbReference>
<dbReference type="Pfam" id="PF09829">
    <property type="entry name" value="DUF2057"/>
    <property type="match status" value="1"/>
</dbReference>
<sequence length="216" mass="24110">MKLMIKIVTLSALILSSSLSAADLTLPRTVDVLAVNGKAVKETQSLNLSQGHNQVVIRYVESLRNGSGKKRFQSKPLVTFIDVENASDQLNISHKYFRTYDSAKVSFATNNADWTLTVNNAKSPLVVDELPGESGFLPYRDLEKSIVKYNDSHNIQFTEVHSPVPEKTLAPKVTDRSVPTDIPVISELSVKEIKQWFLHASGSERKALLTWMIQQQ</sequence>
<organism evidence="4 5">
    <name type="scientific">Vibrio albus</name>
    <dbReference type="NCBI Taxonomy" id="2200953"/>
    <lineage>
        <taxon>Bacteria</taxon>
        <taxon>Pseudomonadati</taxon>
        <taxon>Pseudomonadota</taxon>
        <taxon>Gammaproteobacteria</taxon>
        <taxon>Vibrionales</taxon>
        <taxon>Vibrionaceae</taxon>
        <taxon>Vibrio</taxon>
    </lineage>
</organism>
<dbReference type="EMBL" id="QFWT01000001">
    <property type="protein sequence ID" value="PWI34801.1"/>
    <property type="molecule type" value="Genomic_DNA"/>
</dbReference>
<reference evidence="4 5" key="1">
    <citation type="submission" date="2018-05" db="EMBL/GenBank/DDBJ databases">
        <title>Vibrio limimaris sp. nov., isolated from marine sediment.</title>
        <authorList>
            <person name="Li C.-M."/>
        </authorList>
    </citation>
    <scope>NUCLEOTIDE SEQUENCE [LARGE SCALE GENOMIC DNA]</scope>
    <source>
        <strain evidence="4 5">E4404</strain>
    </source>
</reference>
<comment type="similarity">
    <text evidence="1">Belongs to the UPF0319 family.</text>
</comment>
<gene>
    <name evidence="4" type="ORF">DI392_00515</name>
</gene>
<dbReference type="AlphaFoldDB" id="A0A2U3BDD9"/>
<feature type="chain" id="PRO_5015459049" description="DUF2057 domain-containing protein" evidence="3">
    <location>
        <begin position="22"/>
        <end position="216"/>
    </location>
</feature>
<keyword evidence="5" id="KW-1185">Reference proteome</keyword>
<dbReference type="InterPro" id="IPR018635">
    <property type="entry name" value="UPF0319"/>
</dbReference>
<feature type="signal peptide" evidence="3">
    <location>
        <begin position="1"/>
        <end position="21"/>
    </location>
</feature>
<evidence type="ECO:0000256" key="2">
    <source>
        <dbReference type="ARBA" id="ARBA00022729"/>
    </source>
</evidence>
<dbReference type="OrthoDB" id="6214779at2"/>
<evidence type="ECO:0000256" key="1">
    <source>
        <dbReference type="ARBA" id="ARBA00008490"/>
    </source>
</evidence>